<evidence type="ECO:0000313" key="1">
    <source>
        <dbReference type="EMBL" id="QHS90520.1"/>
    </source>
</evidence>
<proteinExistence type="predicted"/>
<dbReference type="AlphaFoldDB" id="A0A6C0BEN4"/>
<dbReference type="EMBL" id="MN739140">
    <property type="protein sequence ID" value="QHS90520.1"/>
    <property type="molecule type" value="Genomic_DNA"/>
</dbReference>
<protein>
    <submittedName>
        <fullName evidence="1">Uncharacterized protein</fullName>
    </submittedName>
</protein>
<name>A0A6C0BEN4_9ZZZZ</name>
<organism evidence="1">
    <name type="scientific">viral metagenome</name>
    <dbReference type="NCBI Taxonomy" id="1070528"/>
    <lineage>
        <taxon>unclassified sequences</taxon>
        <taxon>metagenomes</taxon>
        <taxon>organismal metagenomes</taxon>
    </lineage>
</organism>
<accession>A0A6C0BEN4</accession>
<sequence length="711" mass="77243">MAVVYDNITNSMSTIDYIPNTYMASNPYVDSNFITTFGPIWLPRIYGKDLTAFEIASSGKIALTINDVHSIDISRSNNTNTIGSYSNTSLELMAGDNDMKLFMDAATNHITMTSLCNVTTNAQYGSIRMNASNNFIVNTLSNLTLNASASNIRLTMDTVSQSMIIYTSNNYYVAASNSAVINGKSNVTITAVNGDIQIAASNSNISIFASNNVNFTASNEFYIRSLSNLALESDAGSVNISSIASNVALYAFDDFVVTTSNDYFLNATSNVTLTSIGGELNITSSNSNINVYALNNINVFSSNNISVISKSNITFTSSNGSVYVSSLTDDISLYSSNDFFLTASNDLTIHTSSNIVLKSANGIIDIRSETSNVSVLAQDDIKITACNDYQININSNISVESKGGNITTFSFGDIILNADNSNVYLNMNVPEDTMYVYALSNINITSCNDLIVGSRSNITFTTSNFNVYTQDVISMTASNIITISSTSNALFSACNTLEISACNLLLTTLNDIEYKAQSNINFYISSAVPSNEPIFSVTGDSLKVRGDIYLTGSINTSNILSTTVVQSTLKVDDKVIVLATGDSNTSDTDGTFTNDKSGIVVNGWPNGDSNWMYTTENKSFLWNYGTTGLPDIGTSNLDKEAFWELQGGSFRLTYQKNYGTSNTPEMRPLSFGFRINEQEELEIVKYFYNSNMSPPGMDIRRVARFGRVIPI</sequence>
<reference evidence="1" key="1">
    <citation type="journal article" date="2020" name="Nature">
        <title>Giant virus diversity and host interactions through global metagenomics.</title>
        <authorList>
            <person name="Schulz F."/>
            <person name="Roux S."/>
            <person name="Paez-Espino D."/>
            <person name="Jungbluth S."/>
            <person name="Walsh D.A."/>
            <person name="Denef V.J."/>
            <person name="McMahon K.D."/>
            <person name="Konstantinidis K.T."/>
            <person name="Eloe-Fadrosh E.A."/>
            <person name="Kyrpides N.C."/>
            <person name="Woyke T."/>
        </authorList>
    </citation>
    <scope>NUCLEOTIDE SEQUENCE</scope>
    <source>
        <strain evidence="1">GVMAG-M-3300010354-11</strain>
    </source>
</reference>